<dbReference type="EMBL" id="CALSDN010000001">
    <property type="protein sequence ID" value="CAH6718626.1"/>
    <property type="molecule type" value="Genomic_DNA"/>
</dbReference>
<accession>A0ACA9Y1B5</accession>
<proteinExistence type="predicted"/>
<organism evidence="1 2">
    <name type="scientific">[Candida] jaroonii</name>
    <dbReference type="NCBI Taxonomy" id="467808"/>
    <lineage>
        <taxon>Eukaryota</taxon>
        <taxon>Fungi</taxon>
        <taxon>Dikarya</taxon>
        <taxon>Ascomycota</taxon>
        <taxon>Saccharomycotina</taxon>
        <taxon>Pichiomycetes</taxon>
        <taxon>Debaryomycetaceae</taxon>
        <taxon>Yamadazyma</taxon>
    </lineage>
</organism>
<comment type="caution">
    <text evidence="1">The sequence shown here is derived from an EMBL/GenBank/DDBJ whole genome shotgun (WGS) entry which is preliminary data.</text>
</comment>
<sequence>MFLILQDESFNVKKKGPKRKFKEGNTRYILGTKIRSKTGCLTCRKKKRKCDERFPECDYCKDKGLHCSYLDNKIDRDLKKKEEELPSVVPRELSTNPDFIQPRDNDKIEADSKPKDFNDPQFIPMNYEPEIFTPKTRTITEVKSITEIIEGQESDQEAEEVPLDEDSVLDLTSIPDRDSIISMSPAGLDFDFINYFINPSPMTVEPTSFPSLYLDSQGLEAMDYYKSKVAIVLSISPDSSNHFIKSFFDLAMNEESFMYAIAAWGSVYRGRGEEAKSYLNKAITRFNKTFVSNDDNNLYFKLSFKSILTTYHICLGNDDLWFDSFLQMCQMIKEHGGLVEVCRKFHYSNGIRFIISLLQYNDILNSKGHKYGTVFKSSEYQELMFNTPFKDNELNYGVDTLQGISQTMLIKFHQIIELKLKINKFYQLLEEIKDVENYNSLRNIYFKEINEEIDSLHKRIIECQPDENLLRLMDPESEQYELSLLTFKSYKNICCLYFNLYVKKLTPDNIDNQVLVQNLFGIIDIFSKTRFCVISCLPLILCGICCVNKFDREILKQKIMKTQMTSPVQNSEKAWIVIQKCWELNPKGDKTVDWADICENFGFSLNVC</sequence>
<keyword evidence="2" id="KW-1185">Reference proteome</keyword>
<gene>
    <name evidence="1" type="ORF">CLIB1444_01S10968</name>
</gene>
<evidence type="ECO:0000313" key="1">
    <source>
        <dbReference type="EMBL" id="CAH6718626.1"/>
    </source>
</evidence>
<name>A0ACA9Y1B5_9ASCO</name>
<evidence type="ECO:0000313" key="2">
    <source>
        <dbReference type="Proteomes" id="UP001152531"/>
    </source>
</evidence>
<reference evidence="1" key="1">
    <citation type="submission" date="2022-06" db="EMBL/GenBank/DDBJ databases">
        <authorList>
            <person name="Legras J.-L."/>
            <person name="Devillers H."/>
            <person name="Grondin C."/>
        </authorList>
    </citation>
    <scope>NUCLEOTIDE SEQUENCE</scope>
    <source>
        <strain evidence="1">CLIB 1444</strain>
    </source>
</reference>
<protein>
    <submittedName>
        <fullName evidence="1">Uncharacterized protein</fullName>
    </submittedName>
</protein>
<dbReference type="Proteomes" id="UP001152531">
    <property type="component" value="Unassembled WGS sequence"/>
</dbReference>